<dbReference type="InterPro" id="IPR036388">
    <property type="entry name" value="WH-like_DNA-bd_sf"/>
</dbReference>
<dbReference type="SUPFAM" id="SSF46785">
    <property type="entry name" value="Winged helix' DNA-binding domain"/>
    <property type="match status" value="1"/>
</dbReference>
<evidence type="ECO:0000313" key="2">
    <source>
        <dbReference type="EMBL" id="RSR58796.1"/>
    </source>
</evidence>
<protein>
    <submittedName>
        <fullName evidence="2">LysR family transcriptional regulator</fullName>
    </submittedName>
</protein>
<dbReference type="Pfam" id="PF00126">
    <property type="entry name" value="HTH_1"/>
    <property type="match status" value="1"/>
</dbReference>
<accession>A0A429MRR3</accession>
<dbReference type="EMBL" id="RFDI01000391">
    <property type="protein sequence ID" value="RSR58796.1"/>
    <property type="molecule type" value="Genomic_DNA"/>
</dbReference>
<comment type="caution">
    <text evidence="2">The sequence shown here is derived from an EMBL/GenBank/DDBJ whole genome shotgun (WGS) entry which is preliminary data.</text>
</comment>
<evidence type="ECO:0000259" key="1">
    <source>
        <dbReference type="PROSITE" id="PS50931"/>
    </source>
</evidence>
<sequence length="38" mass="4408">MKVDWDHLQFFLVLARTKTLTNAARIIGVEHSTVARRI</sequence>
<dbReference type="Proteomes" id="UP000280073">
    <property type="component" value="Unassembled WGS sequence"/>
</dbReference>
<evidence type="ECO:0000313" key="3">
    <source>
        <dbReference type="Proteomes" id="UP000280073"/>
    </source>
</evidence>
<dbReference type="InterPro" id="IPR036390">
    <property type="entry name" value="WH_DNA-bd_sf"/>
</dbReference>
<dbReference type="AlphaFoldDB" id="A0A429MRR3"/>
<gene>
    <name evidence="2" type="ORF">EA686_08965</name>
</gene>
<organism evidence="2 3">
    <name type="scientific">Acinetobacter baumannii</name>
    <dbReference type="NCBI Taxonomy" id="470"/>
    <lineage>
        <taxon>Bacteria</taxon>
        <taxon>Pseudomonadati</taxon>
        <taxon>Pseudomonadota</taxon>
        <taxon>Gammaproteobacteria</taxon>
        <taxon>Moraxellales</taxon>
        <taxon>Moraxellaceae</taxon>
        <taxon>Acinetobacter</taxon>
        <taxon>Acinetobacter calcoaceticus/baumannii complex</taxon>
    </lineage>
</organism>
<proteinExistence type="predicted"/>
<feature type="domain" description="HTH lysR-type" evidence="1">
    <location>
        <begin position="3"/>
        <end position="38"/>
    </location>
</feature>
<feature type="non-terminal residue" evidence="2">
    <location>
        <position position="38"/>
    </location>
</feature>
<name>A0A429MRR3_ACIBA</name>
<dbReference type="GO" id="GO:0003700">
    <property type="term" value="F:DNA-binding transcription factor activity"/>
    <property type="evidence" value="ECO:0007669"/>
    <property type="project" value="InterPro"/>
</dbReference>
<dbReference type="Gene3D" id="1.10.10.10">
    <property type="entry name" value="Winged helix-like DNA-binding domain superfamily/Winged helix DNA-binding domain"/>
    <property type="match status" value="1"/>
</dbReference>
<dbReference type="InterPro" id="IPR000847">
    <property type="entry name" value="LysR_HTH_N"/>
</dbReference>
<dbReference type="PROSITE" id="PS50931">
    <property type="entry name" value="HTH_LYSR"/>
    <property type="match status" value="1"/>
</dbReference>
<reference evidence="2 3" key="1">
    <citation type="submission" date="2018-10" db="EMBL/GenBank/DDBJ databases">
        <title>GWAS and RNA-Seq identify cryptic mechanisms of antimicrobial resistance in Acinetobacter baumannii.</title>
        <authorList>
            <person name="Sahl J.W."/>
        </authorList>
    </citation>
    <scope>NUCLEOTIDE SEQUENCE [LARGE SCALE GENOMIC DNA]</scope>
    <source>
        <strain evidence="2 3">TG28175</strain>
    </source>
</reference>